<comment type="caution">
    <text evidence="1">The sequence shown here is derived from an EMBL/GenBank/DDBJ whole genome shotgun (WGS) entry which is preliminary data.</text>
</comment>
<keyword evidence="2" id="KW-1185">Reference proteome</keyword>
<evidence type="ECO:0000313" key="1">
    <source>
        <dbReference type="EMBL" id="VCW68252.1"/>
    </source>
</evidence>
<gene>
    <name evidence="1" type="ORF">BN2614_LOCUS4</name>
</gene>
<proteinExistence type="predicted"/>
<dbReference type="Proteomes" id="UP000269945">
    <property type="component" value="Unassembled WGS sequence"/>
</dbReference>
<dbReference type="AlphaFoldDB" id="A0A9X9PVD8"/>
<name>A0A9X9PVD8_GULGU</name>
<dbReference type="EMBL" id="CYRY02003655">
    <property type="protein sequence ID" value="VCW68252.1"/>
    <property type="molecule type" value="Genomic_DNA"/>
</dbReference>
<sequence length="54" mass="6303">MRVAVRTSRQDVLEWCPSQDEPGATWPPFLHTPLLSCHSSFFLLWVFPSNRQKC</sequence>
<evidence type="ECO:0000313" key="2">
    <source>
        <dbReference type="Proteomes" id="UP000269945"/>
    </source>
</evidence>
<protein>
    <submittedName>
        <fullName evidence="1">Uncharacterized protein</fullName>
    </submittedName>
</protein>
<accession>A0A9X9PVD8</accession>
<organism evidence="1 2">
    <name type="scientific">Gulo gulo</name>
    <name type="common">Wolverine</name>
    <name type="synonym">Gluton</name>
    <dbReference type="NCBI Taxonomy" id="48420"/>
    <lineage>
        <taxon>Eukaryota</taxon>
        <taxon>Metazoa</taxon>
        <taxon>Chordata</taxon>
        <taxon>Craniata</taxon>
        <taxon>Vertebrata</taxon>
        <taxon>Euteleostomi</taxon>
        <taxon>Mammalia</taxon>
        <taxon>Eutheria</taxon>
        <taxon>Laurasiatheria</taxon>
        <taxon>Carnivora</taxon>
        <taxon>Caniformia</taxon>
        <taxon>Musteloidea</taxon>
        <taxon>Mustelidae</taxon>
        <taxon>Guloninae</taxon>
        <taxon>Gulo</taxon>
    </lineage>
</organism>
<reference evidence="1 2" key="1">
    <citation type="submission" date="2018-10" db="EMBL/GenBank/DDBJ databases">
        <authorList>
            <person name="Ekblom R."/>
            <person name="Jareborg N."/>
        </authorList>
    </citation>
    <scope>NUCLEOTIDE SEQUENCE [LARGE SCALE GENOMIC DNA]</scope>
    <source>
        <tissue evidence="1">Muscle</tissue>
    </source>
</reference>